<comment type="similarity">
    <text evidence="6">Belongs to the class IV-like SAM-binding methyltransferase superfamily. RNA methyltransferase TrmH family. TrmL subfamily.</text>
</comment>
<comment type="caution">
    <text evidence="6">Lacks conserved residue(s) required for the propagation of feature annotation.</text>
</comment>
<dbReference type="PIRSF" id="PIRSF029256">
    <property type="entry name" value="SpoU_TrmH_prd"/>
    <property type="match status" value="1"/>
</dbReference>
<dbReference type="InterPro" id="IPR029026">
    <property type="entry name" value="tRNA_m1G_MTases_N"/>
</dbReference>
<dbReference type="RefSeq" id="WP_013451376.1">
    <property type="nucleotide sequence ID" value="NC_014758.1"/>
</dbReference>
<dbReference type="CDD" id="cd18094">
    <property type="entry name" value="SpoU-like_TrmL"/>
    <property type="match status" value="1"/>
</dbReference>
<name>E4TJ97_CALNY</name>
<dbReference type="OrthoDB" id="9789043at2"/>
<keyword evidence="10" id="KW-1185">Reference proteome</keyword>
<feature type="binding site" evidence="7">
    <location>
        <position position="81"/>
    </location>
    <ligand>
        <name>S-adenosyl-L-methionine</name>
        <dbReference type="ChEBI" id="CHEBI:59789"/>
    </ligand>
</feature>
<evidence type="ECO:0000256" key="6">
    <source>
        <dbReference type="HAMAP-Rule" id="MF_01885"/>
    </source>
</evidence>
<dbReference type="PANTHER" id="PTHR42971:SF1">
    <property type="entry name" value="TRNA (CYTIDINE(34)-2'-O)-METHYLTRANSFERASE"/>
    <property type="match status" value="1"/>
</dbReference>
<evidence type="ECO:0000256" key="5">
    <source>
        <dbReference type="ARBA" id="ARBA00022694"/>
    </source>
</evidence>
<proteinExistence type="inferred from homology"/>
<evidence type="ECO:0000256" key="4">
    <source>
        <dbReference type="ARBA" id="ARBA00022691"/>
    </source>
</evidence>
<dbReference type="InterPro" id="IPR016914">
    <property type="entry name" value="TrmL"/>
</dbReference>
<evidence type="ECO:0000313" key="10">
    <source>
        <dbReference type="Proteomes" id="UP000007039"/>
    </source>
</evidence>
<dbReference type="EC" id="2.1.1.207" evidence="6"/>
<dbReference type="HOGENOM" id="CLU_110125_2_1_0"/>
<dbReference type="PANTHER" id="PTHR42971">
    <property type="entry name" value="TRNA (CYTIDINE(34)-2'-O)-METHYLTRANSFERASE"/>
    <property type="match status" value="1"/>
</dbReference>
<dbReference type="KEGG" id="cni:Calni_1256"/>
<keyword evidence="2 6" id="KW-0489">Methyltransferase</keyword>
<evidence type="ECO:0000256" key="7">
    <source>
        <dbReference type="PIRSR" id="PIRSR029256-1"/>
    </source>
</evidence>
<feature type="binding site" evidence="6 7">
    <location>
        <position position="124"/>
    </location>
    <ligand>
        <name>S-adenosyl-L-methionine</name>
        <dbReference type="ChEBI" id="CHEBI:59789"/>
    </ligand>
</feature>
<feature type="binding site" evidence="6 7">
    <location>
        <position position="103"/>
    </location>
    <ligand>
        <name>S-adenosyl-L-methionine</name>
        <dbReference type="ChEBI" id="CHEBI:59789"/>
    </ligand>
</feature>
<dbReference type="STRING" id="768670.Calni_1256"/>
<dbReference type="GO" id="GO:0141102">
    <property type="term" value="F:tRNA (5-carboxymethylaminomethyluridine(34)-2'-O)-methyltransferase activity"/>
    <property type="evidence" value="ECO:0007669"/>
    <property type="project" value="RHEA"/>
</dbReference>
<dbReference type="InterPro" id="IPR001537">
    <property type="entry name" value="SpoU_MeTrfase"/>
</dbReference>
<reference key="1">
    <citation type="submission" date="2010-11" db="EMBL/GenBank/DDBJ databases">
        <title>The complete genome of chromosome of Calditerrivibrio nitroreducens DSM 19672.</title>
        <authorList>
            <consortium name="US DOE Joint Genome Institute (JGI-PGF)"/>
            <person name="Lucas S."/>
            <person name="Copeland A."/>
            <person name="Lapidus A."/>
            <person name="Bruce D."/>
            <person name="Goodwin L."/>
            <person name="Pitluck S."/>
            <person name="Kyrpides N."/>
            <person name="Mavromatis K."/>
            <person name="Ivanova N."/>
            <person name="Mikhailova N."/>
            <person name="Zeytun A."/>
            <person name="Brettin T."/>
            <person name="Detter J.C."/>
            <person name="Tapia R."/>
            <person name="Han C."/>
            <person name="Land M."/>
            <person name="Hauser L."/>
            <person name="Markowitz V."/>
            <person name="Cheng J.-F."/>
            <person name="Hugenholtz P."/>
            <person name="Woyke T."/>
            <person name="Wu D."/>
            <person name="Spring S."/>
            <person name="Schroeder M."/>
            <person name="Brambilla E."/>
            <person name="Klenk H.-P."/>
            <person name="Eisen J.A."/>
        </authorList>
    </citation>
    <scope>NUCLEOTIDE SEQUENCE [LARGE SCALE GENOMIC DNA]</scope>
    <source>
        <strain>DSM 19672</strain>
    </source>
</reference>
<dbReference type="eggNOG" id="COG0219">
    <property type="taxonomic scope" value="Bacteria"/>
</dbReference>
<dbReference type="GO" id="GO:0141098">
    <property type="term" value="F:tRNA (cytidine(34)-2'-O)-methyltransferase activity"/>
    <property type="evidence" value="ECO:0007669"/>
    <property type="project" value="RHEA"/>
</dbReference>
<gene>
    <name evidence="9" type="ordered locus">Calni_1256</name>
</gene>
<dbReference type="EMBL" id="CP002347">
    <property type="protein sequence ID" value="ADR19164.1"/>
    <property type="molecule type" value="Genomic_DNA"/>
</dbReference>
<dbReference type="GO" id="GO:0003723">
    <property type="term" value="F:RNA binding"/>
    <property type="evidence" value="ECO:0007669"/>
    <property type="project" value="InterPro"/>
</dbReference>
<comment type="subcellular location">
    <subcellularLocation>
        <location evidence="6">Cytoplasm</location>
    </subcellularLocation>
</comment>
<reference evidence="9 10" key="2">
    <citation type="journal article" date="2011" name="Stand. Genomic Sci.">
        <title>Complete genome sequence of Calditerrivibrio nitroreducens type strain (Yu37-1).</title>
        <authorList>
            <person name="Pitluck S."/>
            <person name="Sikorski J."/>
            <person name="Zeytun A."/>
            <person name="Lapidus A."/>
            <person name="Nolan M."/>
            <person name="Lucas S."/>
            <person name="Hammon N."/>
            <person name="Deshpande S."/>
            <person name="Cheng J.F."/>
            <person name="Tapia R."/>
            <person name="Han C."/>
            <person name="Goodwin L."/>
            <person name="Liolios K."/>
            <person name="Pagani I."/>
            <person name="Ivanova N."/>
            <person name="Mavromatis K."/>
            <person name="Pati A."/>
            <person name="Chen A."/>
            <person name="Palaniappan K."/>
            <person name="Hauser L."/>
            <person name="Chang Y.J."/>
            <person name="Jeffries C.D."/>
            <person name="Detter J.C."/>
            <person name="Brambilla E."/>
            <person name="Djao O.D."/>
            <person name="Rohde M."/>
            <person name="Spring S."/>
            <person name="Goker M."/>
            <person name="Woyke T."/>
            <person name="Bristow J."/>
            <person name="Eisen J.A."/>
            <person name="Markowitz V."/>
            <person name="Hugenholtz P."/>
            <person name="Kyrpides N.C."/>
            <person name="Klenk H.P."/>
            <person name="Land M."/>
        </authorList>
    </citation>
    <scope>NUCLEOTIDE SEQUENCE [LARGE SCALE GENOMIC DNA]</scope>
    <source>
        <strain evidence="10">DSM 19672 / NBRC 101217 / Yu37-1</strain>
    </source>
</reference>
<sequence length="156" mass="18071">MTLKVALFEPEIPQNTGNIARLCAGTDVELILIGKLGFSLSDKYLKRAGLDYWEYVTLHKVDTLEQFFSQFPDNIYEYAFLSKFGEKYYTEIPLSDNIITIFGNESSGLPEMIRDRFMDRLYRIPMNDKIRSQNLSNSVAIVLYDILRRNNFGGLF</sequence>
<evidence type="ECO:0000256" key="1">
    <source>
        <dbReference type="ARBA" id="ARBA00022490"/>
    </source>
</evidence>
<keyword evidence="5 6" id="KW-0819">tRNA processing</keyword>
<feature type="domain" description="tRNA/rRNA methyltransferase SpoU type" evidence="8">
    <location>
        <begin position="3"/>
        <end position="144"/>
    </location>
</feature>
<dbReference type="GO" id="GO:0005737">
    <property type="term" value="C:cytoplasm"/>
    <property type="evidence" value="ECO:0007669"/>
    <property type="project" value="UniProtKB-SubCell"/>
</dbReference>
<protein>
    <recommendedName>
        <fullName evidence="6">Putative tRNA (cytidine(34)-2'-O)-methyltransferase</fullName>
        <ecNumber evidence="6">2.1.1.207</ecNumber>
    </recommendedName>
    <alternativeName>
        <fullName evidence="6">tRNA (cytidine/uridine-2'-O-)-methyltransferase</fullName>
    </alternativeName>
</protein>
<dbReference type="SUPFAM" id="SSF75217">
    <property type="entry name" value="alpha/beta knot"/>
    <property type="match status" value="1"/>
</dbReference>
<keyword evidence="1 6" id="KW-0963">Cytoplasm</keyword>
<evidence type="ECO:0000259" key="8">
    <source>
        <dbReference type="Pfam" id="PF00588"/>
    </source>
</evidence>
<dbReference type="GO" id="GO:0002130">
    <property type="term" value="P:wobble position ribose methylation"/>
    <property type="evidence" value="ECO:0007669"/>
    <property type="project" value="TreeGrafter"/>
</dbReference>
<evidence type="ECO:0000256" key="2">
    <source>
        <dbReference type="ARBA" id="ARBA00022603"/>
    </source>
</evidence>
<organism evidence="9 10">
    <name type="scientific">Calditerrivibrio nitroreducens (strain DSM 19672 / NBRC 101217 / Yu37-1)</name>
    <dbReference type="NCBI Taxonomy" id="768670"/>
    <lineage>
        <taxon>Bacteria</taxon>
        <taxon>Pseudomonadati</taxon>
        <taxon>Deferribacterota</taxon>
        <taxon>Deferribacteres</taxon>
        <taxon>Deferribacterales</taxon>
        <taxon>Calditerrivibrionaceae</taxon>
    </lineage>
</organism>
<dbReference type="Gene3D" id="3.40.1280.10">
    <property type="match status" value="1"/>
</dbReference>
<comment type="catalytic activity">
    <reaction evidence="6">
        <text>cytidine(34) in tRNA + S-adenosyl-L-methionine = 2'-O-methylcytidine(34) in tRNA + S-adenosyl-L-homocysteine + H(+)</text>
        <dbReference type="Rhea" id="RHEA:43084"/>
        <dbReference type="Rhea" id="RHEA-COMP:10331"/>
        <dbReference type="Rhea" id="RHEA-COMP:10332"/>
        <dbReference type="ChEBI" id="CHEBI:15378"/>
        <dbReference type="ChEBI" id="CHEBI:57856"/>
        <dbReference type="ChEBI" id="CHEBI:59789"/>
        <dbReference type="ChEBI" id="CHEBI:74495"/>
        <dbReference type="ChEBI" id="CHEBI:82748"/>
        <dbReference type="EC" id="2.1.1.207"/>
    </reaction>
</comment>
<dbReference type="HAMAP" id="MF_01885">
    <property type="entry name" value="tRNA_methyltr_TrmL"/>
    <property type="match status" value="1"/>
</dbReference>
<dbReference type="InterPro" id="IPR029028">
    <property type="entry name" value="Alpha/beta_knot_MTases"/>
</dbReference>
<comment type="function">
    <text evidence="6">Could methylate the ribose at the nucleotide 34 wobble position in tRNA.</text>
</comment>
<dbReference type="Proteomes" id="UP000007039">
    <property type="component" value="Chromosome"/>
</dbReference>
<keyword evidence="3 6" id="KW-0808">Transferase</keyword>
<comment type="catalytic activity">
    <reaction evidence="6">
        <text>5-carboxymethylaminomethyluridine(34) in tRNA(Leu) + S-adenosyl-L-methionine = 5-carboxymethylaminomethyl-2'-O-methyluridine(34) in tRNA(Leu) + S-adenosyl-L-homocysteine + H(+)</text>
        <dbReference type="Rhea" id="RHEA:43088"/>
        <dbReference type="Rhea" id="RHEA-COMP:10333"/>
        <dbReference type="Rhea" id="RHEA-COMP:10334"/>
        <dbReference type="ChEBI" id="CHEBI:15378"/>
        <dbReference type="ChEBI" id="CHEBI:57856"/>
        <dbReference type="ChEBI" id="CHEBI:59789"/>
        <dbReference type="ChEBI" id="CHEBI:74508"/>
        <dbReference type="ChEBI" id="CHEBI:74511"/>
        <dbReference type="EC" id="2.1.1.207"/>
    </reaction>
</comment>
<dbReference type="Pfam" id="PF00588">
    <property type="entry name" value="SpoU_methylase"/>
    <property type="match status" value="1"/>
</dbReference>
<accession>E4TJ97</accession>
<dbReference type="AlphaFoldDB" id="E4TJ97"/>
<feature type="binding site" evidence="6 7">
    <location>
        <position position="132"/>
    </location>
    <ligand>
        <name>S-adenosyl-L-methionine</name>
        <dbReference type="ChEBI" id="CHEBI:59789"/>
    </ligand>
</feature>
<keyword evidence="4 6" id="KW-0949">S-adenosyl-L-methionine</keyword>
<evidence type="ECO:0000313" key="9">
    <source>
        <dbReference type="EMBL" id="ADR19164.1"/>
    </source>
</evidence>
<evidence type="ECO:0000256" key="3">
    <source>
        <dbReference type="ARBA" id="ARBA00022679"/>
    </source>
</evidence>